<dbReference type="Pfam" id="PF00657">
    <property type="entry name" value="Lipase_GDSL"/>
    <property type="match status" value="1"/>
</dbReference>
<dbReference type="Proteomes" id="UP000748025">
    <property type="component" value="Unassembled WGS sequence"/>
</dbReference>
<dbReference type="InterPro" id="IPR051058">
    <property type="entry name" value="GDSL_Est/Lipase"/>
</dbReference>
<keyword evidence="2" id="KW-0732">Signal</keyword>
<dbReference type="PANTHER" id="PTHR45648:SF22">
    <property type="entry name" value="GDSL LIPASE_ACYLHYDROLASE FAMILY PROTEIN (AFU_ORTHOLOGUE AFUA_4G14700)"/>
    <property type="match status" value="1"/>
</dbReference>
<dbReference type="GO" id="GO:0016788">
    <property type="term" value="F:hydrolase activity, acting on ester bonds"/>
    <property type="evidence" value="ECO:0007669"/>
    <property type="project" value="InterPro"/>
</dbReference>
<dbReference type="EMBL" id="SRPW01000812">
    <property type="protein sequence ID" value="KAG6011895.1"/>
    <property type="molecule type" value="Genomic_DNA"/>
</dbReference>
<accession>A0A9P7NDV6</accession>
<gene>
    <name evidence="3" type="ORF">E4U43_008051</name>
</gene>
<dbReference type="AlphaFoldDB" id="A0A9P7NDV6"/>
<dbReference type="InterPro" id="IPR001087">
    <property type="entry name" value="GDSL"/>
</dbReference>
<dbReference type="Gene3D" id="3.40.50.1110">
    <property type="entry name" value="SGNH hydrolase"/>
    <property type="match status" value="1"/>
</dbReference>
<dbReference type="OrthoDB" id="1600564at2759"/>
<keyword evidence="4" id="KW-1185">Reference proteome</keyword>
<proteinExistence type="predicted"/>
<organism evidence="3 4">
    <name type="scientific">Claviceps pusilla</name>
    <dbReference type="NCBI Taxonomy" id="123648"/>
    <lineage>
        <taxon>Eukaryota</taxon>
        <taxon>Fungi</taxon>
        <taxon>Dikarya</taxon>
        <taxon>Ascomycota</taxon>
        <taxon>Pezizomycotina</taxon>
        <taxon>Sordariomycetes</taxon>
        <taxon>Hypocreomycetidae</taxon>
        <taxon>Hypocreales</taxon>
        <taxon>Clavicipitaceae</taxon>
        <taxon>Claviceps</taxon>
    </lineage>
</organism>
<comment type="caution">
    <text evidence="3">The sequence shown here is derived from an EMBL/GenBank/DDBJ whole genome shotgun (WGS) entry which is preliminary data.</text>
</comment>
<name>A0A9P7NDV6_9HYPO</name>
<feature type="chain" id="PRO_5040337095" description="Acetylesterase" evidence="2">
    <location>
        <begin position="21"/>
        <end position="378"/>
    </location>
</feature>
<feature type="signal peptide" evidence="2">
    <location>
        <begin position="1"/>
        <end position="20"/>
    </location>
</feature>
<dbReference type="InterPro" id="IPR036514">
    <property type="entry name" value="SGNH_hydro_sf"/>
</dbReference>
<evidence type="ECO:0000313" key="4">
    <source>
        <dbReference type="Proteomes" id="UP000748025"/>
    </source>
</evidence>
<evidence type="ECO:0000256" key="1">
    <source>
        <dbReference type="ARBA" id="ARBA00022801"/>
    </source>
</evidence>
<protein>
    <recommendedName>
        <fullName evidence="5">Acetylesterase</fullName>
    </recommendedName>
</protein>
<evidence type="ECO:0000313" key="3">
    <source>
        <dbReference type="EMBL" id="KAG6011895.1"/>
    </source>
</evidence>
<dbReference type="PANTHER" id="PTHR45648">
    <property type="entry name" value="GDSL LIPASE/ACYLHYDROLASE FAMILY PROTEIN (AFU_ORTHOLOGUE AFUA_4G14700)"/>
    <property type="match status" value="1"/>
</dbReference>
<dbReference type="SUPFAM" id="SSF52266">
    <property type="entry name" value="SGNH hydrolase"/>
    <property type="match status" value="1"/>
</dbReference>
<reference evidence="3" key="1">
    <citation type="journal article" date="2020" name="bioRxiv">
        <title>Whole genome comparisons of ergot fungi reveals the divergence and evolution of species within the genus Claviceps are the result of varying mechanisms driving genome evolution and host range expansion.</title>
        <authorList>
            <person name="Wyka S.A."/>
            <person name="Mondo S.J."/>
            <person name="Liu M."/>
            <person name="Dettman J."/>
            <person name="Nalam V."/>
            <person name="Broders K.D."/>
        </authorList>
    </citation>
    <scope>NUCLEOTIDE SEQUENCE</scope>
    <source>
        <strain evidence="3">CCC 602</strain>
    </source>
</reference>
<evidence type="ECO:0008006" key="5">
    <source>
        <dbReference type="Google" id="ProtNLM"/>
    </source>
</evidence>
<evidence type="ECO:0000256" key="2">
    <source>
        <dbReference type="SAM" id="SignalP"/>
    </source>
</evidence>
<sequence length="378" mass="40858">MLPAAVLSAVLAATAATAAAMPAPASAPASAPAPAAVPVHLPRPGGGVLQNLVTFGNSYTDEGRFAYFVQNHRAPPPGEMLPPSNSTASGGASWARFVANATGAGLYNYAVSGAQCTNNIDARTLDAAPFPSLLEYQVSAFEHDLSLANASSSSSSSSPKPPLYPHGRHPDNTLYAFWIGTNDVGIDGFLGDRNKPNTTLTTFLDCTWHALDAIHRTGGRHFVLLNLAPLPLAPMYASPGESGTGNHEYWRNKTAYPVEQYARKLQEYTTSVNSMWRYGAGYYLSKPQQRWPGASLSIFDVHALVLDVVADPAAHLDQPANVRSPFRTCLDGCVEAKEPKTSFMWYDELHPSERMHTIFAKHFIDVVQGRSKYGIYYK</sequence>
<keyword evidence="1" id="KW-0378">Hydrolase</keyword>